<dbReference type="EMBL" id="JARAOO010000003">
    <property type="protein sequence ID" value="KAJ7974728.1"/>
    <property type="molecule type" value="Genomic_DNA"/>
</dbReference>
<protein>
    <submittedName>
        <fullName evidence="2">Protein FAR1-RELATED SEQUENCE 5</fullName>
    </submittedName>
</protein>
<reference evidence="2" key="1">
    <citation type="journal article" date="2023" name="Science">
        <title>Elucidation of the pathway for biosynthesis of saponin adjuvants from the soapbark tree.</title>
        <authorList>
            <person name="Reed J."/>
            <person name="Orme A."/>
            <person name="El-Demerdash A."/>
            <person name="Owen C."/>
            <person name="Martin L.B.B."/>
            <person name="Misra R.C."/>
            <person name="Kikuchi S."/>
            <person name="Rejzek M."/>
            <person name="Martin A.C."/>
            <person name="Harkess A."/>
            <person name="Leebens-Mack J."/>
            <person name="Louveau T."/>
            <person name="Stephenson M.J."/>
            <person name="Osbourn A."/>
        </authorList>
    </citation>
    <scope>NUCLEOTIDE SEQUENCE</scope>
    <source>
        <strain evidence="2">S10</strain>
    </source>
</reference>
<gene>
    <name evidence="2" type="ORF">O6P43_004754</name>
</gene>
<sequence>MDDTERDVTSHPLDDIIENECQTSPRVMIDVEHGGLTSNASSAADNQMVIDTEHECLSPNVCSVDLGQIKVNDEECQTHKCSPVNEKEIDDDTEQNPQSPSIFSIDISSASIAVEDKGGIYVVPKVGMEFESEDHAYKCYSSFAVSEGFSIRKDFVNKSRTNGAVVSRRYTCYRQGYRPNKHYVNVKKSREETRTGCLAHMTIARQPNGKFRVTHFETNHNHEFVTPFAAHMLPSQKRLSFAQAVEADSAYDPGLDGVPKLGMGFDSEDHAYEFYNTYAGRVGFSVRKDYVNRSKVDGAVASRRLTCFREGFRRKDKRDMKVKRPRKETRIGCLAQLVISRQLDGKYRVTHFEEKHNHELVPACKVRSLRSQKRLAITQVVEGNMLDGPKVHSGLASESMCKTVVGSDDLVYDPIDYESKLPSKGMREMKEGEAGKMHKYFQTRQSKNPSFFMLSNLMRMIK</sequence>
<evidence type="ECO:0000313" key="2">
    <source>
        <dbReference type="EMBL" id="KAJ7974728.1"/>
    </source>
</evidence>
<dbReference type="KEGG" id="qsa:O6P43_004754"/>
<dbReference type="Pfam" id="PF03101">
    <property type="entry name" value="FAR1"/>
    <property type="match status" value="2"/>
</dbReference>
<accession>A0AAD7Q4J3</accession>
<dbReference type="InterPro" id="IPR004330">
    <property type="entry name" value="FAR1_DNA_bnd_dom"/>
</dbReference>
<proteinExistence type="predicted"/>
<dbReference type="AlphaFoldDB" id="A0AAD7Q4J3"/>
<feature type="domain" description="FAR1" evidence="1">
    <location>
        <begin position="273"/>
        <end position="362"/>
    </location>
</feature>
<feature type="domain" description="FAR1" evidence="1">
    <location>
        <begin position="140"/>
        <end position="225"/>
    </location>
</feature>
<evidence type="ECO:0000259" key="1">
    <source>
        <dbReference type="Pfam" id="PF03101"/>
    </source>
</evidence>
<organism evidence="2 3">
    <name type="scientific">Quillaja saponaria</name>
    <name type="common">Soap bark tree</name>
    <dbReference type="NCBI Taxonomy" id="32244"/>
    <lineage>
        <taxon>Eukaryota</taxon>
        <taxon>Viridiplantae</taxon>
        <taxon>Streptophyta</taxon>
        <taxon>Embryophyta</taxon>
        <taxon>Tracheophyta</taxon>
        <taxon>Spermatophyta</taxon>
        <taxon>Magnoliopsida</taxon>
        <taxon>eudicotyledons</taxon>
        <taxon>Gunneridae</taxon>
        <taxon>Pentapetalae</taxon>
        <taxon>rosids</taxon>
        <taxon>fabids</taxon>
        <taxon>Fabales</taxon>
        <taxon>Quillajaceae</taxon>
        <taxon>Quillaja</taxon>
    </lineage>
</organism>
<name>A0AAD7Q4J3_QUISA</name>
<dbReference type="Proteomes" id="UP001163823">
    <property type="component" value="Chromosome 3"/>
</dbReference>
<comment type="caution">
    <text evidence="2">The sequence shown here is derived from an EMBL/GenBank/DDBJ whole genome shotgun (WGS) entry which is preliminary data.</text>
</comment>
<dbReference type="PANTHER" id="PTHR46328:SF34">
    <property type="entry name" value="PROTEIN FAR1-RELATED SEQUENCE 5-LIKE"/>
    <property type="match status" value="1"/>
</dbReference>
<dbReference type="PANTHER" id="PTHR46328">
    <property type="entry name" value="FAR-RED IMPAIRED RESPONSIVE (FAR1) FAMILY PROTEIN-RELATED"/>
    <property type="match status" value="1"/>
</dbReference>
<keyword evidence="3" id="KW-1185">Reference proteome</keyword>
<evidence type="ECO:0000313" key="3">
    <source>
        <dbReference type="Proteomes" id="UP001163823"/>
    </source>
</evidence>